<comment type="caution">
    <text evidence="12">The sequence shown here is derived from an EMBL/GenBank/DDBJ whole genome shotgun (WGS) entry which is preliminary data.</text>
</comment>
<evidence type="ECO:0000259" key="11">
    <source>
        <dbReference type="PROSITE" id="PS50163"/>
    </source>
</evidence>
<keyword evidence="5 8" id="KW-0067">ATP-binding</keyword>
<dbReference type="GO" id="GO:0006310">
    <property type="term" value="P:DNA recombination"/>
    <property type="evidence" value="ECO:0007669"/>
    <property type="project" value="UniProtKB-KW"/>
</dbReference>
<gene>
    <name evidence="12" type="ORF">GBAR_LOCUS21874</name>
</gene>
<dbReference type="InterPro" id="IPR020588">
    <property type="entry name" value="RecA_ATP-bd"/>
</dbReference>
<organism evidence="12 13">
    <name type="scientific">Geodia barretti</name>
    <name type="common">Barrett's horny sponge</name>
    <dbReference type="NCBI Taxonomy" id="519541"/>
    <lineage>
        <taxon>Eukaryota</taxon>
        <taxon>Metazoa</taxon>
        <taxon>Porifera</taxon>
        <taxon>Demospongiae</taxon>
        <taxon>Heteroscleromorpha</taxon>
        <taxon>Tetractinellida</taxon>
        <taxon>Astrophorina</taxon>
        <taxon>Geodiidae</taxon>
        <taxon>Geodia</taxon>
    </lineage>
</organism>
<evidence type="ECO:0000256" key="1">
    <source>
        <dbReference type="ARBA" id="ARBA00008050"/>
    </source>
</evidence>
<dbReference type="InterPro" id="IPR016467">
    <property type="entry name" value="DNA_recomb/repair_RecA-like"/>
</dbReference>
<feature type="region of interest" description="Disordered" evidence="9">
    <location>
        <begin position="335"/>
        <end position="362"/>
    </location>
</feature>
<proteinExistence type="inferred from homology"/>
<dbReference type="InterPro" id="IPR013632">
    <property type="entry name" value="Rad51_C"/>
</dbReference>
<dbReference type="InterPro" id="IPR010995">
    <property type="entry name" value="DNA_repair_Rad51/TF_NusA_a-hlx"/>
</dbReference>
<feature type="compositionally biased region" description="Acidic residues" evidence="9">
    <location>
        <begin position="351"/>
        <end position="362"/>
    </location>
</feature>
<dbReference type="NCBIfam" id="TIGR02236">
    <property type="entry name" value="recomb_radA"/>
    <property type="match status" value="1"/>
</dbReference>
<evidence type="ECO:0000256" key="8">
    <source>
        <dbReference type="RuleBase" id="RU003422"/>
    </source>
</evidence>
<dbReference type="GO" id="GO:0003684">
    <property type="term" value="F:damaged DNA binding"/>
    <property type="evidence" value="ECO:0007669"/>
    <property type="project" value="InterPro"/>
</dbReference>
<dbReference type="GO" id="GO:0005524">
    <property type="term" value="F:ATP binding"/>
    <property type="evidence" value="ECO:0007669"/>
    <property type="project" value="UniProtKB-KW"/>
</dbReference>
<keyword evidence="7" id="KW-0233">DNA recombination</keyword>
<feature type="domain" description="RecA family profile 2" evidence="11">
    <location>
        <begin position="261"/>
        <end position="323"/>
    </location>
</feature>
<comment type="similarity">
    <text evidence="8">Belongs to the RecA family.</text>
</comment>
<evidence type="ECO:0000313" key="13">
    <source>
        <dbReference type="Proteomes" id="UP001174909"/>
    </source>
</evidence>
<evidence type="ECO:0000256" key="9">
    <source>
        <dbReference type="SAM" id="MobiDB-lite"/>
    </source>
</evidence>
<dbReference type="GO" id="GO:0006281">
    <property type="term" value="P:DNA repair"/>
    <property type="evidence" value="ECO:0007669"/>
    <property type="project" value="InterPro"/>
</dbReference>
<dbReference type="InterPro" id="IPR003593">
    <property type="entry name" value="AAA+_ATPase"/>
</dbReference>
<dbReference type="SUPFAM" id="SSF47794">
    <property type="entry name" value="Rad51 N-terminal domain-like"/>
    <property type="match status" value="1"/>
</dbReference>
<keyword evidence="13" id="KW-1185">Reference proteome</keyword>
<dbReference type="FunFam" id="3.40.50.300:FF:002052">
    <property type="entry name" value="DNA repair protein RAD51 homolog"/>
    <property type="match status" value="1"/>
</dbReference>
<dbReference type="Proteomes" id="UP001174909">
    <property type="component" value="Unassembled WGS sequence"/>
</dbReference>
<dbReference type="Pfam" id="PF08423">
    <property type="entry name" value="Rad51"/>
    <property type="match status" value="1"/>
</dbReference>
<reference evidence="12" key="1">
    <citation type="submission" date="2023-03" db="EMBL/GenBank/DDBJ databases">
        <authorList>
            <person name="Steffen K."/>
            <person name="Cardenas P."/>
        </authorList>
    </citation>
    <scope>NUCLEOTIDE SEQUENCE</scope>
</reference>
<dbReference type="InterPro" id="IPR011938">
    <property type="entry name" value="DNA_recomb/repair_RadA"/>
</dbReference>
<name>A0AA35T0P6_GEOBA</name>
<dbReference type="HAMAP" id="MF_00348">
    <property type="entry name" value="RadA_arch"/>
    <property type="match status" value="1"/>
</dbReference>
<evidence type="ECO:0000256" key="6">
    <source>
        <dbReference type="ARBA" id="ARBA00023125"/>
    </source>
</evidence>
<dbReference type="Gene3D" id="1.10.150.20">
    <property type="entry name" value="5' to 3' exonuclease, C-terminal subdomain"/>
    <property type="match status" value="1"/>
</dbReference>
<dbReference type="SMART" id="SM00382">
    <property type="entry name" value="AAA"/>
    <property type="match status" value="1"/>
</dbReference>
<evidence type="ECO:0000313" key="12">
    <source>
        <dbReference type="EMBL" id="CAI8039343.1"/>
    </source>
</evidence>
<evidence type="ECO:0000256" key="2">
    <source>
        <dbReference type="ARBA" id="ARBA00018144"/>
    </source>
</evidence>
<evidence type="ECO:0000256" key="5">
    <source>
        <dbReference type="ARBA" id="ARBA00022840"/>
    </source>
</evidence>
<dbReference type="AlphaFoldDB" id="A0AA35T0P6"/>
<dbReference type="PROSITE" id="PS50162">
    <property type="entry name" value="RECA_2"/>
    <property type="match status" value="1"/>
</dbReference>
<dbReference type="InterPro" id="IPR020587">
    <property type="entry name" value="RecA_monomer-monomer_interface"/>
</dbReference>
<sequence length="362" mass="39457">MSVDNFDLSDLDGVGPVTKKRLEDAGVHNLMDIVVRGPVELEEISNMTTETCGKIVALARRHLVDTGAITKDFASASEIYKKRQSIGRITTGTDSLDSLLLGGIETQAITEVYGEFGCGKTQFCHALCVTVQKSLEEGGLAGGVLYIDTEGTFRPERIIEIAKVHNMDPSKALDNIIVARAYNSAHQVLILEEAGKIIREENIKLIVSDSTTGLFRAEYLGRGTLANRQQKLGRYIRLLARIAEMYNCAVVATNQVSTSPDTFFGDPTKPVGGNIVGHASTYRIYFRKGGKNKRVAKIIDSPHHPASEEVFELGAKGVQDTEDHLKKLEKEAIKAEETAKKAPKGAKSNDAPDDIPDTDDLE</sequence>
<evidence type="ECO:0000259" key="10">
    <source>
        <dbReference type="PROSITE" id="PS50162"/>
    </source>
</evidence>
<dbReference type="NCBIfam" id="NF003301">
    <property type="entry name" value="PRK04301.1"/>
    <property type="match status" value="1"/>
</dbReference>
<dbReference type="InterPro" id="IPR027417">
    <property type="entry name" value="P-loop_NTPase"/>
</dbReference>
<dbReference type="PROSITE" id="PS50163">
    <property type="entry name" value="RECA_3"/>
    <property type="match status" value="1"/>
</dbReference>
<comment type="similarity">
    <text evidence="1">Belongs to the eukaryotic RecA-like protein family.</text>
</comment>
<dbReference type="EMBL" id="CASHTH010003031">
    <property type="protein sequence ID" value="CAI8039343.1"/>
    <property type="molecule type" value="Genomic_DNA"/>
</dbReference>
<feature type="domain" description="RecA family profile 1" evidence="10">
    <location>
        <begin position="85"/>
        <end position="256"/>
    </location>
</feature>
<evidence type="ECO:0000256" key="7">
    <source>
        <dbReference type="ARBA" id="ARBA00023172"/>
    </source>
</evidence>
<dbReference type="PIRSF" id="PIRSF005856">
    <property type="entry name" value="Rad51"/>
    <property type="match status" value="1"/>
</dbReference>
<dbReference type="GO" id="GO:0140664">
    <property type="term" value="F:ATP-dependent DNA damage sensor activity"/>
    <property type="evidence" value="ECO:0007669"/>
    <property type="project" value="InterPro"/>
</dbReference>
<protein>
    <recommendedName>
        <fullName evidence="2">DNA repair and recombination protein RadA</fullName>
    </recommendedName>
</protein>
<evidence type="ECO:0000256" key="3">
    <source>
        <dbReference type="ARBA" id="ARBA00022741"/>
    </source>
</evidence>
<dbReference type="Gene3D" id="3.40.50.300">
    <property type="entry name" value="P-loop containing nucleotide triphosphate hydrolases"/>
    <property type="match status" value="1"/>
</dbReference>
<accession>A0AA35T0P6</accession>
<evidence type="ECO:0000256" key="4">
    <source>
        <dbReference type="ARBA" id="ARBA00022763"/>
    </source>
</evidence>
<dbReference type="PANTHER" id="PTHR22942:SF30">
    <property type="entry name" value="MEIOTIC RECOMBINATION PROTEIN DMC1_LIM15 HOMOLOG"/>
    <property type="match status" value="1"/>
</dbReference>
<keyword evidence="6" id="KW-0238">DNA-binding</keyword>
<keyword evidence="4" id="KW-0227">DNA damage</keyword>
<keyword evidence="3 8" id="KW-0547">Nucleotide-binding</keyword>
<dbReference type="PANTHER" id="PTHR22942">
    <property type="entry name" value="RECA/RAD51/RADA DNA STRAND-PAIRING FAMILY MEMBER"/>
    <property type="match status" value="1"/>
</dbReference>
<dbReference type="SUPFAM" id="SSF52540">
    <property type="entry name" value="P-loop containing nucleoside triphosphate hydrolases"/>
    <property type="match status" value="1"/>
</dbReference>